<comment type="caution">
    <text evidence="1">The sequence shown here is derived from an EMBL/GenBank/DDBJ whole genome shotgun (WGS) entry which is preliminary data.</text>
</comment>
<reference evidence="1 2" key="1">
    <citation type="submission" date="2013-01" db="EMBL/GenBank/DDBJ databases">
        <authorList>
            <person name="Harkins D.M."/>
            <person name="Durkin A.S."/>
            <person name="Brinkac L.M."/>
            <person name="Haft D.H."/>
            <person name="Selengut J.D."/>
            <person name="Sanka R."/>
            <person name="DePew J."/>
            <person name="Purushe J."/>
            <person name="Picardeau M."/>
            <person name="Werts C."/>
            <person name="Goarant C."/>
            <person name="Vinetz J.M."/>
            <person name="Sutton G.G."/>
            <person name="Nierman W.C."/>
            <person name="Fouts D.E."/>
        </authorList>
    </citation>
    <scope>NUCLEOTIDE SEQUENCE [LARGE SCALE GENOMIC DNA]</scope>
    <source>
        <strain evidence="1 2">200701203</strain>
    </source>
</reference>
<protein>
    <submittedName>
        <fullName evidence="1">Uncharacterized protein</fullName>
    </submittedName>
</protein>
<gene>
    <name evidence="1" type="ORF">LEP1GSC123_0086</name>
</gene>
<name>M3GBB8_LEPBO</name>
<sequence length="50" mass="5795">MKLRKEVEATRRSYHLEPTLNSVHRSSLLVPEIPGSIAEISFLNHFFNKT</sequence>
<evidence type="ECO:0000313" key="1">
    <source>
        <dbReference type="EMBL" id="EMF98201.1"/>
    </source>
</evidence>
<organism evidence="1 2">
    <name type="scientific">Leptospira borgpetersenii str. 200701203</name>
    <dbReference type="NCBI Taxonomy" id="1193007"/>
    <lineage>
        <taxon>Bacteria</taxon>
        <taxon>Pseudomonadati</taxon>
        <taxon>Spirochaetota</taxon>
        <taxon>Spirochaetia</taxon>
        <taxon>Leptospirales</taxon>
        <taxon>Leptospiraceae</taxon>
        <taxon>Leptospira</taxon>
    </lineage>
</organism>
<accession>M3GBB8</accession>
<dbReference type="AlphaFoldDB" id="M3GBB8"/>
<evidence type="ECO:0000313" key="2">
    <source>
        <dbReference type="Proteomes" id="UP000011783"/>
    </source>
</evidence>
<dbReference type="EMBL" id="AKWO02000091">
    <property type="protein sequence ID" value="EMF98201.1"/>
    <property type="molecule type" value="Genomic_DNA"/>
</dbReference>
<dbReference type="Proteomes" id="UP000011783">
    <property type="component" value="Unassembled WGS sequence"/>
</dbReference>
<proteinExistence type="predicted"/>
<dbReference type="BioCyc" id="LBOR1193007:G11KN-4798-MONOMER"/>